<dbReference type="EMBL" id="BTGU01000043">
    <property type="protein sequence ID" value="GMN52839.1"/>
    <property type="molecule type" value="Genomic_DNA"/>
</dbReference>
<protein>
    <submittedName>
        <fullName evidence="2">Uncharacterized protein</fullName>
    </submittedName>
</protein>
<evidence type="ECO:0000313" key="3">
    <source>
        <dbReference type="Proteomes" id="UP001187192"/>
    </source>
</evidence>
<dbReference type="Proteomes" id="UP001187192">
    <property type="component" value="Unassembled WGS sequence"/>
</dbReference>
<dbReference type="Gramene" id="FCD_00015638-RA">
    <property type="protein sequence ID" value="FCD_00015638-RA:cds"/>
    <property type="gene ID" value="FCD_00015638"/>
</dbReference>
<reference evidence="2" key="1">
    <citation type="submission" date="2023-07" db="EMBL/GenBank/DDBJ databases">
        <title>draft genome sequence of fig (Ficus carica).</title>
        <authorList>
            <person name="Takahashi T."/>
            <person name="Nishimura K."/>
        </authorList>
    </citation>
    <scope>NUCLEOTIDE SEQUENCE</scope>
</reference>
<sequence>MDSFRRAEKRALEFGFAETRSEGLEDSPEDAEEEEEDKLKTTWLKLRELRLGFVYGQKIGPNFTEEDDDEHEGEDEEVALTAIF</sequence>
<feature type="compositionally biased region" description="Acidic residues" evidence="1">
    <location>
        <begin position="64"/>
        <end position="78"/>
    </location>
</feature>
<dbReference type="AlphaFoldDB" id="A0AA88DJW8"/>
<gene>
    <name evidence="2" type="ORF">TIFTF001_021972</name>
</gene>
<evidence type="ECO:0000313" key="2">
    <source>
        <dbReference type="EMBL" id="GMN52839.1"/>
    </source>
</evidence>
<name>A0AA88DJW8_FICCA</name>
<evidence type="ECO:0000256" key="1">
    <source>
        <dbReference type="SAM" id="MobiDB-lite"/>
    </source>
</evidence>
<feature type="compositionally biased region" description="Acidic residues" evidence="1">
    <location>
        <begin position="24"/>
        <end position="36"/>
    </location>
</feature>
<proteinExistence type="predicted"/>
<comment type="caution">
    <text evidence="2">The sequence shown here is derived from an EMBL/GenBank/DDBJ whole genome shotgun (WGS) entry which is preliminary data.</text>
</comment>
<organism evidence="2 3">
    <name type="scientific">Ficus carica</name>
    <name type="common">Common fig</name>
    <dbReference type="NCBI Taxonomy" id="3494"/>
    <lineage>
        <taxon>Eukaryota</taxon>
        <taxon>Viridiplantae</taxon>
        <taxon>Streptophyta</taxon>
        <taxon>Embryophyta</taxon>
        <taxon>Tracheophyta</taxon>
        <taxon>Spermatophyta</taxon>
        <taxon>Magnoliopsida</taxon>
        <taxon>eudicotyledons</taxon>
        <taxon>Gunneridae</taxon>
        <taxon>Pentapetalae</taxon>
        <taxon>rosids</taxon>
        <taxon>fabids</taxon>
        <taxon>Rosales</taxon>
        <taxon>Moraceae</taxon>
        <taxon>Ficeae</taxon>
        <taxon>Ficus</taxon>
    </lineage>
</organism>
<feature type="region of interest" description="Disordered" evidence="1">
    <location>
        <begin position="60"/>
        <end position="84"/>
    </location>
</feature>
<accession>A0AA88DJW8</accession>
<feature type="region of interest" description="Disordered" evidence="1">
    <location>
        <begin position="17"/>
        <end position="38"/>
    </location>
</feature>
<keyword evidence="3" id="KW-1185">Reference proteome</keyword>